<protein>
    <submittedName>
        <fullName evidence="1">Uncharacterized protein</fullName>
    </submittedName>
</protein>
<keyword evidence="2" id="KW-1185">Reference proteome</keyword>
<name>A0A0C9Z606_9AGAM</name>
<gene>
    <name evidence="1" type="ORF">CY34DRAFT_814007</name>
</gene>
<dbReference type="OrthoDB" id="3165318at2759"/>
<dbReference type="Proteomes" id="UP000054485">
    <property type="component" value="Unassembled WGS sequence"/>
</dbReference>
<accession>A0A0C9Z606</accession>
<dbReference type="InParanoid" id="A0A0C9Z606"/>
<dbReference type="AlphaFoldDB" id="A0A0C9Z606"/>
<sequence length="214" mass="23607">MSKDGTCYRFVNLTSAYVQILSSTAADPSEISKGGNNALGIQRQVPRCEGARQLNRQPRKVNSSSFIHTQSKLHFSFNNPQTETMVHIFTRNLTFQSNNLGKEVTLMLTFDGDMKSLYEDFFPVVWKATTFGKSGSYMAQATYTSQLAFSKPQVVDEDIIDASTCVKINVSEKTSLTEANEVYHFSSPVAGVNGVLQAVNNTDAIQDIAVGLWP</sequence>
<feature type="non-terminal residue" evidence="1">
    <location>
        <position position="214"/>
    </location>
</feature>
<reference evidence="1 2" key="1">
    <citation type="submission" date="2014-04" db="EMBL/GenBank/DDBJ databases">
        <authorList>
            <consortium name="DOE Joint Genome Institute"/>
            <person name="Kuo A."/>
            <person name="Ruytinx J."/>
            <person name="Rineau F."/>
            <person name="Colpaert J."/>
            <person name="Kohler A."/>
            <person name="Nagy L.G."/>
            <person name="Floudas D."/>
            <person name="Copeland A."/>
            <person name="Barry K.W."/>
            <person name="Cichocki N."/>
            <person name="Veneault-Fourrey C."/>
            <person name="LaButti K."/>
            <person name="Lindquist E.A."/>
            <person name="Lipzen A."/>
            <person name="Lundell T."/>
            <person name="Morin E."/>
            <person name="Murat C."/>
            <person name="Sun H."/>
            <person name="Tunlid A."/>
            <person name="Henrissat B."/>
            <person name="Grigoriev I.V."/>
            <person name="Hibbett D.S."/>
            <person name="Martin F."/>
            <person name="Nordberg H.P."/>
            <person name="Cantor M.N."/>
            <person name="Hua S.X."/>
        </authorList>
    </citation>
    <scope>NUCLEOTIDE SEQUENCE [LARGE SCALE GENOMIC DNA]</scope>
    <source>
        <strain evidence="1 2">UH-Slu-Lm8-n1</strain>
    </source>
</reference>
<evidence type="ECO:0000313" key="1">
    <source>
        <dbReference type="EMBL" id="KIK32905.1"/>
    </source>
</evidence>
<evidence type="ECO:0000313" key="2">
    <source>
        <dbReference type="Proteomes" id="UP000054485"/>
    </source>
</evidence>
<organism evidence="1 2">
    <name type="scientific">Suillus luteus UH-Slu-Lm8-n1</name>
    <dbReference type="NCBI Taxonomy" id="930992"/>
    <lineage>
        <taxon>Eukaryota</taxon>
        <taxon>Fungi</taxon>
        <taxon>Dikarya</taxon>
        <taxon>Basidiomycota</taxon>
        <taxon>Agaricomycotina</taxon>
        <taxon>Agaricomycetes</taxon>
        <taxon>Agaricomycetidae</taxon>
        <taxon>Boletales</taxon>
        <taxon>Suillineae</taxon>
        <taxon>Suillaceae</taxon>
        <taxon>Suillus</taxon>
    </lineage>
</organism>
<reference evidence="2" key="2">
    <citation type="submission" date="2015-01" db="EMBL/GenBank/DDBJ databases">
        <title>Evolutionary Origins and Diversification of the Mycorrhizal Mutualists.</title>
        <authorList>
            <consortium name="DOE Joint Genome Institute"/>
            <consortium name="Mycorrhizal Genomics Consortium"/>
            <person name="Kohler A."/>
            <person name="Kuo A."/>
            <person name="Nagy L.G."/>
            <person name="Floudas D."/>
            <person name="Copeland A."/>
            <person name="Barry K.W."/>
            <person name="Cichocki N."/>
            <person name="Veneault-Fourrey C."/>
            <person name="LaButti K."/>
            <person name="Lindquist E.A."/>
            <person name="Lipzen A."/>
            <person name="Lundell T."/>
            <person name="Morin E."/>
            <person name="Murat C."/>
            <person name="Riley R."/>
            <person name="Ohm R."/>
            <person name="Sun H."/>
            <person name="Tunlid A."/>
            <person name="Henrissat B."/>
            <person name="Grigoriev I.V."/>
            <person name="Hibbett D.S."/>
            <person name="Martin F."/>
        </authorList>
    </citation>
    <scope>NUCLEOTIDE SEQUENCE [LARGE SCALE GENOMIC DNA]</scope>
    <source>
        <strain evidence="2">UH-Slu-Lm8-n1</strain>
    </source>
</reference>
<dbReference type="EMBL" id="KN836081">
    <property type="protein sequence ID" value="KIK32905.1"/>
    <property type="molecule type" value="Genomic_DNA"/>
</dbReference>
<proteinExistence type="predicted"/>
<dbReference type="HOGENOM" id="CLU_1297176_0_0_1"/>